<feature type="chain" id="PRO_5046189382" evidence="2">
    <location>
        <begin position="25"/>
        <end position="323"/>
    </location>
</feature>
<feature type="signal peptide" evidence="2">
    <location>
        <begin position="1"/>
        <end position="24"/>
    </location>
</feature>
<accession>A0ABS5QI97</accession>
<evidence type="ECO:0000313" key="3">
    <source>
        <dbReference type="EMBL" id="MBS7813421.1"/>
    </source>
</evidence>
<dbReference type="Pfam" id="PF03401">
    <property type="entry name" value="TctC"/>
    <property type="match status" value="1"/>
</dbReference>
<evidence type="ECO:0000256" key="1">
    <source>
        <dbReference type="ARBA" id="ARBA00006987"/>
    </source>
</evidence>
<gene>
    <name evidence="3" type="ORF">KHU32_20950</name>
</gene>
<dbReference type="CDD" id="cd07012">
    <property type="entry name" value="PBP2_Bug_TTT"/>
    <property type="match status" value="1"/>
</dbReference>
<dbReference type="PIRSF" id="PIRSF017082">
    <property type="entry name" value="YflP"/>
    <property type="match status" value="1"/>
</dbReference>
<dbReference type="RefSeq" id="WP_213672128.1">
    <property type="nucleotide sequence ID" value="NZ_JAHCDA010000005.1"/>
</dbReference>
<dbReference type="PANTHER" id="PTHR42928">
    <property type="entry name" value="TRICARBOXYLATE-BINDING PROTEIN"/>
    <property type="match status" value="1"/>
</dbReference>
<evidence type="ECO:0000256" key="2">
    <source>
        <dbReference type="SAM" id="SignalP"/>
    </source>
</evidence>
<sequence>MTPSFSRRTALAAPFASLAAPAVAQSGFPNRSLRFVVPWPAGGSADTHMRVLAEVASEQLRQPVVIDNRPGASGTLGPASIAQESRADGYLFGQMPVSIFRYPAMTRRPPFDPMTDFSWIIHLTGYCFGVVVRADSRYNTWEELLDYAKANPGKVSYGSPGVGSSLHITMERIGADRGIEFLHVPFRGSAETTQALLQGSVDCVADSTGWAPMVQEGRFRLLVVWSEQRAKRFPEVRTLREAGIDIVSDSPYGLAGPKNMDPGVVRVLHDAMKIALHDPRHLAVLERFDMPVRYMDTATYTAFAERTNTEEVAMVRRLNLRID</sequence>
<protein>
    <submittedName>
        <fullName evidence="3">Tripartite tricarboxylate transporter substrate binding protein</fullName>
    </submittedName>
</protein>
<organism evidence="3 4">
    <name type="scientific">Roseococcus pinisoli</name>
    <dbReference type="NCBI Taxonomy" id="2835040"/>
    <lineage>
        <taxon>Bacteria</taxon>
        <taxon>Pseudomonadati</taxon>
        <taxon>Pseudomonadota</taxon>
        <taxon>Alphaproteobacteria</taxon>
        <taxon>Acetobacterales</taxon>
        <taxon>Roseomonadaceae</taxon>
        <taxon>Roseococcus</taxon>
    </lineage>
</organism>
<name>A0ABS5QI97_9PROT</name>
<dbReference type="Proteomes" id="UP000766336">
    <property type="component" value="Unassembled WGS sequence"/>
</dbReference>
<dbReference type="EMBL" id="JAHCDA010000005">
    <property type="protein sequence ID" value="MBS7813421.1"/>
    <property type="molecule type" value="Genomic_DNA"/>
</dbReference>
<dbReference type="PANTHER" id="PTHR42928:SF5">
    <property type="entry name" value="BLR1237 PROTEIN"/>
    <property type="match status" value="1"/>
</dbReference>
<dbReference type="InterPro" id="IPR042100">
    <property type="entry name" value="Bug_dom1"/>
</dbReference>
<reference evidence="3 4" key="1">
    <citation type="submission" date="2021-05" db="EMBL/GenBank/DDBJ databases">
        <title>Roseococcus sp. XZZS9, whole genome shotgun sequencing project.</title>
        <authorList>
            <person name="Zhao G."/>
            <person name="Shen L."/>
        </authorList>
    </citation>
    <scope>NUCLEOTIDE SEQUENCE [LARGE SCALE GENOMIC DNA]</scope>
    <source>
        <strain evidence="3 4">XZZS9</strain>
    </source>
</reference>
<dbReference type="InterPro" id="IPR005064">
    <property type="entry name" value="BUG"/>
</dbReference>
<proteinExistence type="inferred from homology"/>
<comment type="similarity">
    <text evidence="1">Belongs to the UPF0065 (bug) family.</text>
</comment>
<evidence type="ECO:0000313" key="4">
    <source>
        <dbReference type="Proteomes" id="UP000766336"/>
    </source>
</evidence>
<comment type="caution">
    <text evidence="3">The sequence shown here is derived from an EMBL/GenBank/DDBJ whole genome shotgun (WGS) entry which is preliminary data.</text>
</comment>
<dbReference type="SUPFAM" id="SSF53850">
    <property type="entry name" value="Periplasmic binding protein-like II"/>
    <property type="match status" value="1"/>
</dbReference>
<keyword evidence="2" id="KW-0732">Signal</keyword>
<dbReference type="Gene3D" id="3.40.190.10">
    <property type="entry name" value="Periplasmic binding protein-like II"/>
    <property type="match status" value="1"/>
</dbReference>
<dbReference type="Gene3D" id="3.40.190.150">
    <property type="entry name" value="Bordetella uptake gene, domain 1"/>
    <property type="match status" value="1"/>
</dbReference>
<keyword evidence="4" id="KW-1185">Reference proteome</keyword>